<evidence type="ECO:0000313" key="3">
    <source>
        <dbReference type="Proteomes" id="UP000198775"/>
    </source>
</evidence>
<evidence type="ECO:0000259" key="1">
    <source>
        <dbReference type="Pfam" id="PF18545"/>
    </source>
</evidence>
<name>A0A1H8R4J5_9EURY</name>
<evidence type="ECO:0000313" key="2">
    <source>
        <dbReference type="EMBL" id="SEO61310.1"/>
    </source>
</evidence>
<dbReference type="Pfam" id="PF18545">
    <property type="entry name" value="HalOD1"/>
    <property type="match status" value="1"/>
</dbReference>
<reference evidence="3" key="1">
    <citation type="submission" date="2016-10" db="EMBL/GenBank/DDBJ databases">
        <authorList>
            <person name="Varghese N."/>
            <person name="Submissions S."/>
        </authorList>
    </citation>
    <scope>NUCLEOTIDE SEQUENCE [LARGE SCALE GENOMIC DNA]</scope>
    <source>
        <strain evidence="3">IBRC-M 10043</strain>
    </source>
</reference>
<feature type="domain" description="Halobacterial output" evidence="1">
    <location>
        <begin position="25"/>
        <end position="94"/>
    </location>
</feature>
<dbReference type="AlphaFoldDB" id="A0A1H8R4J5"/>
<proteinExistence type="predicted"/>
<dbReference type="OrthoDB" id="271604at2157"/>
<accession>A0A1H8R4J5</accession>
<dbReference type="Proteomes" id="UP000198775">
    <property type="component" value="Unassembled WGS sequence"/>
</dbReference>
<keyword evidence="3" id="KW-1185">Reference proteome</keyword>
<sequence>MEPFDPRGIMRASFSDTSGVTQATKPIVEAVVTAVARIEGVDPVDLSEPVFAFVDPDALDTLVTSSPAESNLSVTFEAWGHEIAIGGDGTIRIDGELRDQATFENTGAVGRGNRG</sequence>
<dbReference type="EMBL" id="FOCX01000015">
    <property type="protein sequence ID" value="SEO61310.1"/>
    <property type="molecule type" value="Genomic_DNA"/>
</dbReference>
<organism evidence="2 3">
    <name type="scientific">Halorientalis persicus</name>
    <dbReference type="NCBI Taxonomy" id="1367881"/>
    <lineage>
        <taxon>Archaea</taxon>
        <taxon>Methanobacteriati</taxon>
        <taxon>Methanobacteriota</taxon>
        <taxon>Stenosarchaea group</taxon>
        <taxon>Halobacteria</taxon>
        <taxon>Halobacteriales</taxon>
        <taxon>Haloarculaceae</taxon>
        <taxon>Halorientalis</taxon>
    </lineage>
</organism>
<gene>
    <name evidence="2" type="ORF">SAMN05216388_101580</name>
</gene>
<dbReference type="RefSeq" id="WP_092661749.1">
    <property type="nucleotide sequence ID" value="NZ_FOCX01000015.1"/>
</dbReference>
<dbReference type="InterPro" id="IPR040624">
    <property type="entry name" value="HalOD1"/>
</dbReference>
<protein>
    <recommendedName>
        <fullName evidence="1">Halobacterial output domain-containing protein</fullName>
    </recommendedName>
</protein>